<keyword evidence="3" id="KW-1185">Reference proteome</keyword>
<dbReference type="AlphaFoldDB" id="A0A9X2CKV1"/>
<evidence type="ECO:0000256" key="1">
    <source>
        <dbReference type="SAM" id="Phobius"/>
    </source>
</evidence>
<organism evidence="2 3">
    <name type="scientific">Shewanella gaetbuli</name>
    <dbReference type="NCBI Taxonomy" id="220752"/>
    <lineage>
        <taxon>Bacteria</taxon>
        <taxon>Pseudomonadati</taxon>
        <taxon>Pseudomonadota</taxon>
        <taxon>Gammaproteobacteria</taxon>
        <taxon>Alteromonadales</taxon>
        <taxon>Shewanellaceae</taxon>
        <taxon>Shewanella</taxon>
    </lineage>
</organism>
<reference evidence="2" key="1">
    <citation type="submission" date="2022-01" db="EMBL/GenBank/DDBJ databases">
        <title>Whole genome-based taxonomy of the Shewanellaceae.</title>
        <authorList>
            <person name="Martin-Rodriguez A.J."/>
        </authorList>
    </citation>
    <scope>NUCLEOTIDE SEQUENCE</scope>
    <source>
        <strain evidence="2">DSM 16422</strain>
    </source>
</reference>
<evidence type="ECO:0000313" key="2">
    <source>
        <dbReference type="EMBL" id="MCL1142010.1"/>
    </source>
</evidence>
<proteinExistence type="predicted"/>
<dbReference type="RefSeq" id="WP_248994682.1">
    <property type="nucleotide sequence ID" value="NZ_JAKIKP010000002.1"/>
</dbReference>
<evidence type="ECO:0000313" key="3">
    <source>
        <dbReference type="Proteomes" id="UP001139333"/>
    </source>
</evidence>
<name>A0A9X2CKV1_9GAMM</name>
<feature type="transmembrane region" description="Helical" evidence="1">
    <location>
        <begin position="7"/>
        <end position="25"/>
    </location>
</feature>
<keyword evidence="1" id="KW-0812">Transmembrane</keyword>
<comment type="caution">
    <text evidence="2">The sequence shown here is derived from an EMBL/GenBank/DDBJ whole genome shotgun (WGS) entry which is preliminary data.</text>
</comment>
<keyword evidence="1" id="KW-0472">Membrane</keyword>
<dbReference type="EMBL" id="JAKIKP010000002">
    <property type="protein sequence ID" value="MCL1142010.1"/>
    <property type="molecule type" value="Genomic_DNA"/>
</dbReference>
<feature type="transmembrane region" description="Helical" evidence="1">
    <location>
        <begin position="37"/>
        <end position="57"/>
    </location>
</feature>
<protein>
    <submittedName>
        <fullName evidence="2">Uncharacterized protein</fullName>
    </submittedName>
</protein>
<dbReference type="Proteomes" id="UP001139333">
    <property type="component" value="Unassembled WGS sequence"/>
</dbReference>
<gene>
    <name evidence="2" type="ORF">L2672_04795</name>
</gene>
<keyword evidence="1" id="KW-1133">Transmembrane helix</keyword>
<accession>A0A9X2CKV1</accession>
<sequence length="81" mass="9329">MNQKDYLKIALLVSVPLLILVLIIWDLGSFDAVVKTYLGVAILLLFYNFIIGVIFFVGERLFKLFKWCKAAWERMSVKSAD</sequence>